<dbReference type="EMBL" id="QKRW01000027">
    <property type="protein sequence ID" value="RAL62046.1"/>
    <property type="molecule type" value="Genomic_DNA"/>
</dbReference>
<protein>
    <submittedName>
        <fullName evidence="2">Uncharacterized protein</fullName>
    </submittedName>
</protein>
<sequence>MKLKLSTYPTAAAFIHFSFTLSLLDADYGDLNPNICMEWYGGRTWFIPAGLSYQFLCFIFLSFVLFLHDNFSYGSRYRVIWQLQRWECS</sequence>
<keyword evidence="1" id="KW-0812">Transmembrane</keyword>
<name>A0A395IPM1_9HELO</name>
<comment type="caution">
    <text evidence="2">The sequence shown here is derived from an EMBL/GenBank/DDBJ whole genome shotgun (WGS) entry which is preliminary data.</text>
</comment>
<dbReference type="AlphaFoldDB" id="A0A395IPM1"/>
<reference evidence="2 3" key="1">
    <citation type="submission" date="2018-06" db="EMBL/GenBank/DDBJ databases">
        <title>Genome Sequence of the Brown Rot Fungal Pathogen Monilinia fructigena.</title>
        <authorList>
            <person name="Landi L."/>
            <person name="De Miccolis Angelini R.M."/>
            <person name="Pollastro S."/>
            <person name="Abate D."/>
            <person name="Faretra F."/>
            <person name="Romanazzi G."/>
        </authorList>
    </citation>
    <scope>NUCLEOTIDE SEQUENCE [LARGE SCALE GENOMIC DNA]</scope>
    <source>
        <strain evidence="2 3">Mfrg269</strain>
    </source>
</reference>
<dbReference type="Proteomes" id="UP000249056">
    <property type="component" value="Unassembled WGS sequence"/>
</dbReference>
<evidence type="ECO:0000256" key="1">
    <source>
        <dbReference type="SAM" id="Phobius"/>
    </source>
</evidence>
<keyword evidence="1" id="KW-1133">Transmembrane helix</keyword>
<gene>
    <name evidence="2" type="ORF">DID88_002533</name>
</gene>
<evidence type="ECO:0000313" key="2">
    <source>
        <dbReference type="EMBL" id="RAL62046.1"/>
    </source>
</evidence>
<evidence type="ECO:0000313" key="3">
    <source>
        <dbReference type="Proteomes" id="UP000249056"/>
    </source>
</evidence>
<keyword evidence="3" id="KW-1185">Reference proteome</keyword>
<keyword evidence="1" id="KW-0472">Membrane</keyword>
<proteinExistence type="predicted"/>
<organism evidence="2 3">
    <name type="scientific">Monilinia fructigena</name>
    <dbReference type="NCBI Taxonomy" id="38457"/>
    <lineage>
        <taxon>Eukaryota</taxon>
        <taxon>Fungi</taxon>
        <taxon>Dikarya</taxon>
        <taxon>Ascomycota</taxon>
        <taxon>Pezizomycotina</taxon>
        <taxon>Leotiomycetes</taxon>
        <taxon>Helotiales</taxon>
        <taxon>Sclerotiniaceae</taxon>
        <taxon>Monilinia</taxon>
    </lineage>
</organism>
<accession>A0A395IPM1</accession>
<feature type="transmembrane region" description="Helical" evidence="1">
    <location>
        <begin position="45"/>
        <end position="68"/>
    </location>
</feature>